<feature type="region of interest" description="Disordered" evidence="2">
    <location>
        <begin position="1"/>
        <end position="27"/>
    </location>
</feature>
<feature type="compositionally biased region" description="Low complexity" evidence="2">
    <location>
        <begin position="14"/>
        <end position="27"/>
    </location>
</feature>
<dbReference type="PANTHER" id="PTHR10672:SF3">
    <property type="entry name" value="PROTEIN HU-LI TAI SHAO"/>
    <property type="match status" value="1"/>
</dbReference>
<dbReference type="GO" id="GO:0005856">
    <property type="term" value="C:cytoskeleton"/>
    <property type="evidence" value="ECO:0007669"/>
    <property type="project" value="TreeGrafter"/>
</dbReference>
<dbReference type="Pfam" id="PF00596">
    <property type="entry name" value="Aldolase_II"/>
    <property type="match status" value="1"/>
</dbReference>
<dbReference type="GO" id="GO:0051015">
    <property type="term" value="F:actin filament binding"/>
    <property type="evidence" value="ECO:0007669"/>
    <property type="project" value="TreeGrafter"/>
</dbReference>
<proteinExistence type="inferred from homology"/>
<evidence type="ECO:0000256" key="2">
    <source>
        <dbReference type="SAM" id="MobiDB-lite"/>
    </source>
</evidence>
<comment type="similarity">
    <text evidence="1">Belongs to the aldolase class II family.</text>
</comment>
<accession>A0A5E4X631</accession>
<name>A0A5E4X631_9BURK</name>
<dbReference type="InterPro" id="IPR051017">
    <property type="entry name" value="Aldolase-II_Adducin_sf"/>
</dbReference>
<evidence type="ECO:0000256" key="1">
    <source>
        <dbReference type="ARBA" id="ARBA00037961"/>
    </source>
</evidence>
<evidence type="ECO:0000259" key="3">
    <source>
        <dbReference type="SMART" id="SM01007"/>
    </source>
</evidence>
<evidence type="ECO:0000313" key="4">
    <source>
        <dbReference type="EMBL" id="VVE31688.1"/>
    </source>
</evidence>
<dbReference type="AlphaFoldDB" id="A0A5E4X631"/>
<dbReference type="Proteomes" id="UP000366819">
    <property type="component" value="Unassembled WGS sequence"/>
</dbReference>
<dbReference type="InterPro" id="IPR036409">
    <property type="entry name" value="Aldolase_II/adducin_N_sf"/>
</dbReference>
<dbReference type="RefSeq" id="WP_150577146.1">
    <property type="nucleotide sequence ID" value="NZ_CABPSN010000005.1"/>
</dbReference>
<dbReference type="SMART" id="SM01007">
    <property type="entry name" value="Aldolase_II"/>
    <property type="match status" value="1"/>
</dbReference>
<protein>
    <submittedName>
        <fullName evidence="4">Class II aldolase/adducin family protein</fullName>
    </submittedName>
</protein>
<feature type="domain" description="Class II aldolase/adducin N-terminal" evidence="3">
    <location>
        <begin position="60"/>
        <end position="246"/>
    </location>
</feature>
<keyword evidence="5" id="KW-1185">Reference proteome</keyword>
<dbReference type="PANTHER" id="PTHR10672">
    <property type="entry name" value="ADDUCIN"/>
    <property type="match status" value="1"/>
</dbReference>
<dbReference type="EMBL" id="CABPSN010000005">
    <property type="protein sequence ID" value="VVE31688.1"/>
    <property type="molecule type" value="Genomic_DNA"/>
</dbReference>
<dbReference type="FunFam" id="3.40.225.10:FF:000009">
    <property type="entry name" value="Class II aldolase/adducin N-terminal"/>
    <property type="match status" value="1"/>
</dbReference>
<dbReference type="NCBIfam" id="NF004855">
    <property type="entry name" value="PRK06208.1"/>
    <property type="match status" value="1"/>
</dbReference>
<dbReference type="OrthoDB" id="3729465at2"/>
<organism evidence="4 5">
    <name type="scientific">Pandoraea aquatica</name>
    <dbReference type="NCBI Taxonomy" id="2508290"/>
    <lineage>
        <taxon>Bacteria</taxon>
        <taxon>Pseudomonadati</taxon>
        <taxon>Pseudomonadota</taxon>
        <taxon>Betaproteobacteria</taxon>
        <taxon>Burkholderiales</taxon>
        <taxon>Burkholderiaceae</taxon>
        <taxon>Pandoraea</taxon>
    </lineage>
</organism>
<dbReference type="Gene3D" id="3.40.225.10">
    <property type="entry name" value="Class II aldolase/adducin N-terminal domain"/>
    <property type="match status" value="1"/>
</dbReference>
<gene>
    <name evidence="4" type="ORF">PAQ31011_03700</name>
</gene>
<dbReference type="InterPro" id="IPR001303">
    <property type="entry name" value="Aldolase_II/adducin_N"/>
</dbReference>
<reference evidence="4 5" key="1">
    <citation type="submission" date="2019-08" db="EMBL/GenBank/DDBJ databases">
        <authorList>
            <person name="Peeters C."/>
        </authorList>
    </citation>
    <scope>NUCLEOTIDE SEQUENCE [LARGE SCALE GENOMIC DNA]</scope>
    <source>
        <strain evidence="4 5">LMG 31011</strain>
    </source>
</reference>
<dbReference type="SUPFAM" id="SSF53639">
    <property type="entry name" value="AraD/HMP-PK domain-like"/>
    <property type="match status" value="1"/>
</dbReference>
<sequence>MAAVLPVDTHSFGRTTSTTSTPTRTTPTGLVLNAAPQQRFWFDAPPVRSDILTERRHRQTRLAAAFRIFARHGFDLGLAGHITARDPELPDHFWVNPLGVHFSRIKVSDLLLVNAKGETVVGDRPLNKAAFAIHAAIHEAHPHLVAAAHTHSTYGKAWSTLGRPLDPLTQDSCGFFEDHALFDDFTGMVVDGSEGDRIAHALNKPDGSGTVKGVILKNHGILTAGPSVEAAAWWYIALENVAHTQLLAEAAGTPQPIDEATARHTHSQVGGPEGALYSFESLYEGLVEAEPDLLD</sequence>
<evidence type="ECO:0000313" key="5">
    <source>
        <dbReference type="Proteomes" id="UP000366819"/>
    </source>
</evidence>